<dbReference type="Proteomes" id="UP000255234">
    <property type="component" value="Unassembled WGS sequence"/>
</dbReference>
<proteinExistence type="predicted"/>
<gene>
    <name evidence="2" type="ORF">NCTC10571_01673</name>
</gene>
<accession>A0A378NUG0</accession>
<evidence type="ECO:0000313" key="2">
    <source>
        <dbReference type="EMBL" id="STY71517.1"/>
    </source>
</evidence>
<keyword evidence="1" id="KW-0472">Membrane</keyword>
<dbReference type="EMBL" id="UGPP01000001">
    <property type="protein sequence ID" value="STY71517.1"/>
    <property type="molecule type" value="Genomic_DNA"/>
</dbReference>
<evidence type="ECO:0000313" key="3">
    <source>
        <dbReference type="Proteomes" id="UP000255234"/>
    </source>
</evidence>
<dbReference type="AlphaFoldDB" id="A0A378NUG0"/>
<dbReference type="RefSeq" id="WP_115151833.1">
    <property type="nucleotide sequence ID" value="NZ_UGPP01000001.1"/>
</dbReference>
<feature type="transmembrane region" description="Helical" evidence="1">
    <location>
        <begin position="37"/>
        <end position="56"/>
    </location>
</feature>
<keyword evidence="1" id="KW-0812">Transmembrane</keyword>
<protein>
    <submittedName>
        <fullName evidence="2">Uncharacterized protein</fullName>
    </submittedName>
</protein>
<keyword evidence="1" id="KW-1133">Transmembrane helix</keyword>
<reference evidence="2 3" key="1">
    <citation type="submission" date="2018-06" db="EMBL/GenBank/DDBJ databases">
        <authorList>
            <consortium name="Pathogen Informatics"/>
            <person name="Doyle S."/>
        </authorList>
    </citation>
    <scope>NUCLEOTIDE SEQUENCE [LARGE SCALE GENOMIC DNA]</scope>
    <source>
        <strain evidence="2 3">NCTC10571</strain>
    </source>
</reference>
<name>A0A378NUG0_9FIRM</name>
<feature type="transmembrane region" description="Helical" evidence="1">
    <location>
        <begin position="12"/>
        <end position="31"/>
    </location>
</feature>
<sequence length="190" mass="22512">MNYFFKFFKSNESVFAGGISILICLVCWILPANTLIAFWHLVSISSFLLLIIWYLLIQQYNTKIDYDKKNDDYEKKFNEQLKKLIFKTQIVNFEKDRRMILFKTNINNIILTNMLITMYEVRNGYETRIGILKIHHIQENDIIQADIISLNNNINISSLHKENIVIKLGISNESLNELLNELLNNRRYSQ</sequence>
<organism evidence="2 3">
    <name type="scientific">Megamonas hypermegale</name>
    <dbReference type="NCBI Taxonomy" id="158847"/>
    <lineage>
        <taxon>Bacteria</taxon>
        <taxon>Bacillati</taxon>
        <taxon>Bacillota</taxon>
        <taxon>Negativicutes</taxon>
        <taxon>Selenomonadales</taxon>
        <taxon>Selenomonadaceae</taxon>
        <taxon>Megamonas</taxon>
    </lineage>
</organism>
<evidence type="ECO:0000256" key="1">
    <source>
        <dbReference type="SAM" id="Phobius"/>
    </source>
</evidence>